<dbReference type="SUPFAM" id="SSF158472">
    <property type="entry name" value="HAMP domain-like"/>
    <property type="match status" value="1"/>
</dbReference>
<evidence type="ECO:0000256" key="11">
    <source>
        <dbReference type="ARBA" id="ARBA00023136"/>
    </source>
</evidence>
<feature type="transmembrane region" description="Helical" evidence="12">
    <location>
        <begin position="286"/>
        <end position="313"/>
    </location>
</feature>
<dbReference type="InterPro" id="IPR003594">
    <property type="entry name" value="HATPase_dom"/>
</dbReference>
<evidence type="ECO:0000256" key="6">
    <source>
        <dbReference type="ARBA" id="ARBA00022679"/>
    </source>
</evidence>
<reference evidence="16" key="1">
    <citation type="journal article" date="2019" name="Int. J. Syst. Evol. Microbiol.">
        <title>The Global Catalogue of Microorganisms (GCM) 10K type strain sequencing project: providing services to taxonomists for standard genome sequencing and annotation.</title>
        <authorList>
            <consortium name="The Broad Institute Genomics Platform"/>
            <consortium name="The Broad Institute Genome Sequencing Center for Infectious Disease"/>
            <person name="Wu L."/>
            <person name="Ma J."/>
        </authorList>
    </citation>
    <scope>NUCLEOTIDE SEQUENCE [LARGE SCALE GENOMIC DNA]</scope>
    <source>
        <strain evidence="16">CCM 8749</strain>
    </source>
</reference>
<keyword evidence="7" id="KW-0547">Nucleotide-binding</keyword>
<dbReference type="Proteomes" id="UP001596250">
    <property type="component" value="Unassembled WGS sequence"/>
</dbReference>
<protein>
    <recommendedName>
        <fullName evidence="3">histidine kinase</fullName>
        <ecNumber evidence="3">2.7.13.3</ecNumber>
    </recommendedName>
</protein>
<dbReference type="RefSeq" id="WP_379894544.1">
    <property type="nucleotide sequence ID" value="NZ_CBCSCT010000049.1"/>
</dbReference>
<evidence type="ECO:0000256" key="7">
    <source>
        <dbReference type="ARBA" id="ARBA00022741"/>
    </source>
</evidence>
<dbReference type="InterPro" id="IPR050640">
    <property type="entry name" value="Bact_2-comp_sensor_kinase"/>
</dbReference>
<keyword evidence="9" id="KW-0067">ATP-binding</keyword>
<comment type="catalytic activity">
    <reaction evidence="1">
        <text>ATP + protein L-histidine = ADP + protein N-phospho-L-histidine.</text>
        <dbReference type="EC" id="2.7.13.3"/>
    </reaction>
</comment>
<comment type="subcellular location">
    <subcellularLocation>
        <location evidence="2">Cell membrane</location>
        <topology evidence="2">Multi-pass membrane protein</topology>
    </subcellularLocation>
</comment>
<evidence type="ECO:0000256" key="2">
    <source>
        <dbReference type="ARBA" id="ARBA00004651"/>
    </source>
</evidence>
<evidence type="ECO:0000259" key="14">
    <source>
        <dbReference type="PROSITE" id="PS50885"/>
    </source>
</evidence>
<evidence type="ECO:0000259" key="13">
    <source>
        <dbReference type="PROSITE" id="PS50109"/>
    </source>
</evidence>
<evidence type="ECO:0000256" key="3">
    <source>
        <dbReference type="ARBA" id="ARBA00012438"/>
    </source>
</evidence>
<comment type="caution">
    <text evidence="15">The sequence shown here is derived from an EMBL/GenBank/DDBJ whole genome shotgun (WGS) entry which is preliminary data.</text>
</comment>
<name>A0ABW1IQ72_9BACL</name>
<evidence type="ECO:0000313" key="16">
    <source>
        <dbReference type="Proteomes" id="UP001596250"/>
    </source>
</evidence>
<dbReference type="InterPro" id="IPR005467">
    <property type="entry name" value="His_kinase_dom"/>
</dbReference>
<evidence type="ECO:0000256" key="4">
    <source>
        <dbReference type="ARBA" id="ARBA00022475"/>
    </source>
</evidence>
<keyword evidence="5" id="KW-0597">Phosphoprotein</keyword>
<evidence type="ECO:0000256" key="5">
    <source>
        <dbReference type="ARBA" id="ARBA00022553"/>
    </source>
</evidence>
<dbReference type="PANTHER" id="PTHR34220">
    <property type="entry name" value="SENSOR HISTIDINE KINASE YPDA"/>
    <property type="match status" value="1"/>
</dbReference>
<feature type="domain" description="Histidine kinase" evidence="13">
    <location>
        <begin position="470"/>
        <end position="582"/>
    </location>
</feature>
<keyword evidence="12" id="KW-0812">Transmembrane</keyword>
<dbReference type="Pfam" id="PF06580">
    <property type="entry name" value="His_kinase"/>
    <property type="match status" value="1"/>
</dbReference>
<keyword evidence="11 12" id="KW-0472">Membrane</keyword>
<gene>
    <name evidence="15" type="ORF">ACFPXP_12380</name>
</gene>
<dbReference type="GO" id="GO:0004673">
    <property type="term" value="F:protein histidine kinase activity"/>
    <property type="evidence" value="ECO:0007669"/>
    <property type="project" value="UniProtKB-EC"/>
</dbReference>
<dbReference type="PROSITE" id="PS50885">
    <property type="entry name" value="HAMP"/>
    <property type="match status" value="1"/>
</dbReference>
<evidence type="ECO:0000256" key="12">
    <source>
        <dbReference type="SAM" id="Phobius"/>
    </source>
</evidence>
<dbReference type="Gene3D" id="3.30.565.10">
    <property type="entry name" value="Histidine kinase-like ATPase, C-terminal domain"/>
    <property type="match status" value="1"/>
</dbReference>
<dbReference type="Gene3D" id="6.10.340.10">
    <property type="match status" value="1"/>
</dbReference>
<accession>A0ABW1IQ72</accession>
<dbReference type="PROSITE" id="PS50109">
    <property type="entry name" value="HIS_KIN"/>
    <property type="match status" value="1"/>
</dbReference>
<keyword evidence="12" id="KW-1133">Transmembrane helix</keyword>
<dbReference type="Pfam" id="PF02518">
    <property type="entry name" value="HATPase_c"/>
    <property type="match status" value="1"/>
</dbReference>
<dbReference type="InterPro" id="IPR004358">
    <property type="entry name" value="Sig_transdc_His_kin-like_C"/>
</dbReference>
<keyword evidence="8 15" id="KW-0418">Kinase</keyword>
<dbReference type="CDD" id="cd06225">
    <property type="entry name" value="HAMP"/>
    <property type="match status" value="1"/>
</dbReference>
<sequence>MKRWLTRHNTLRNQMLFGFLLVMLIILCVAGYITYHSVSSLLKNNAEKHIQQTAVQASGRLEAILKQVDMLTTQVATDLYVQELLEKEWHGEKVTFTEQQELQPVVNLIQLYSSGIRSVELFTSENRRLFPLDGHLLNRKISPKWLTIARENKGRLVWIGMDPNDENSVMAVRSISMMNEAFSPGGYLLIRMERELFHISENSQSEDGLEMMLVAGPDNRLIAPVSSPWTDQEVRRWLASNDQMVEIEGERYMLIREKSSMTDWTLLILTPLSEITRGVSVLKTAIWFSAAIGALLFIVLSFMLSTVITRPIFKLIKTMRGIRLGHLQPAEEISSALEINELHRTYNQMVAEMNDLIHLVYEKELLQSRTELKALQAQINPHFLFNTLEALYWSLIEKDEDELADFVVTMSDLFRYTITGSNKDEWVTVRDELDHIERYLSIMKVRFGERISWSIEAEDHCFRYQLPKLLIQPLVENAILHGVEQKIGSGHVNISLRRKEDLLEISVADNGAGMDEETLVQLHAALRQGIVPSSKGTGVGIHNVQQRIRLYFRHETDPSVGISITSQKGAGTEVMLRIPMVMKGGNMEYEPKYIDRG</sequence>
<dbReference type="PRINTS" id="PR00344">
    <property type="entry name" value="BCTRLSENSOR"/>
</dbReference>
<dbReference type="EC" id="2.7.13.3" evidence="3"/>
<dbReference type="PANTHER" id="PTHR34220:SF7">
    <property type="entry name" value="SENSOR HISTIDINE KINASE YPDA"/>
    <property type="match status" value="1"/>
</dbReference>
<evidence type="ECO:0000256" key="9">
    <source>
        <dbReference type="ARBA" id="ARBA00022840"/>
    </source>
</evidence>
<evidence type="ECO:0000256" key="10">
    <source>
        <dbReference type="ARBA" id="ARBA00023012"/>
    </source>
</evidence>
<dbReference type="InterPro" id="IPR003660">
    <property type="entry name" value="HAMP_dom"/>
</dbReference>
<evidence type="ECO:0000313" key="15">
    <source>
        <dbReference type="EMBL" id="MFC5987203.1"/>
    </source>
</evidence>
<dbReference type="InterPro" id="IPR036890">
    <property type="entry name" value="HATPase_C_sf"/>
</dbReference>
<dbReference type="InterPro" id="IPR010559">
    <property type="entry name" value="Sig_transdc_His_kin_internal"/>
</dbReference>
<proteinExistence type="predicted"/>
<dbReference type="SMART" id="SM00387">
    <property type="entry name" value="HATPase_c"/>
    <property type="match status" value="1"/>
</dbReference>
<dbReference type="EMBL" id="JBHSQV010000155">
    <property type="protein sequence ID" value="MFC5987203.1"/>
    <property type="molecule type" value="Genomic_DNA"/>
</dbReference>
<keyword evidence="4" id="KW-1003">Cell membrane</keyword>
<evidence type="ECO:0000256" key="8">
    <source>
        <dbReference type="ARBA" id="ARBA00022777"/>
    </source>
</evidence>
<keyword evidence="16" id="KW-1185">Reference proteome</keyword>
<feature type="domain" description="HAMP" evidence="14">
    <location>
        <begin position="306"/>
        <end position="358"/>
    </location>
</feature>
<evidence type="ECO:0000256" key="1">
    <source>
        <dbReference type="ARBA" id="ARBA00000085"/>
    </source>
</evidence>
<organism evidence="15 16">
    <name type="scientific">Marinicrinis lubricantis</name>
    <dbReference type="NCBI Taxonomy" id="2086470"/>
    <lineage>
        <taxon>Bacteria</taxon>
        <taxon>Bacillati</taxon>
        <taxon>Bacillota</taxon>
        <taxon>Bacilli</taxon>
        <taxon>Bacillales</taxon>
        <taxon>Paenibacillaceae</taxon>
    </lineage>
</organism>
<keyword evidence="10" id="KW-0902">Two-component regulatory system</keyword>
<dbReference type="SUPFAM" id="SSF55874">
    <property type="entry name" value="ATPase domain of HSP90 chaperone/DNA topoisomerase II/histidine kinase"/>
    <property type="match status" value="1"/>
</dbReference>
<keyword evidence="6 15" id="KW-0808">Transferase</keyword>